<dbReference type="InterPro" id="IPR016181">
    <property type="entry name" value="Acyl_CoA_acyltransferase"/>
</dbReference>
<reference evidence="1 2" key="1">
    <citation type="journal article" date="2017" name="Front. Microbiol.">
        <title>Comparative Genomic Analysis of the Class Epsilonproteobacteria and Proposed Reclassification to Epsilonbacteraeota (phyl. nov.).</title>
        <authorList>
            <person name="Waite D.W."/>
            <person name="Vanwonterghem I."/>
            <person name="Rinke C."/>
            <person name="Parks D.H."/>
            <person name="Zhang Y."/>
            <person name="Takai K."/>
            <person name="Sievert S.M."/>
            <person name="Simon J."/>
            <person name="Campbell B.J."/>
            <person name="Hanson T.E."/>
            <person name="Woyke T."/>
            <person name="Klotz M.G."/>
            <person name="Hugenholtz P."/>
        </authorList>
    </citation>
    <scope>NUCLEOTIDE SEQUENCE [LARGE SCALE GENOMIC DNA]</scope>
    <source>
        <strain evidence="1">UBA12443</strain>
    </source>
</reference>
<dbReference type="AlphaFoldDB" id="A0A2D3WJV0"/>
<name>A0A2D3WJV0_9BACT</name>
<dbReference type="SUPFAM" id="SSF55729">
    <property type="entry name" value="Acyl-CoA N-acyltransferases (Nat)"/>
    <property type="match status" value="1"/>
</dbReference>
<protein>
    <recommendedName>
        <fullName evidence="3">N-acetyltransferase domain-containing protein</fullName>
    </recommendedName>
</protein>
<dbReference type="RefSeq" id="WP_303662843.1">
    <property type="nucleotide sequence ID" value="NZ_DLUI01000046.1"/>
</dbReference>
<evidence type="ECO:0000313" key="2">
    <source>
        <dbReference type="Proteomes" id="UP000228859"/>
    </source>
</evidence>
<accession>A0A2D3WJV0</accession>
<comment type="caution">
    <text evidence="1">The sequence shown here is derived from an EMBL/GenBank/DDBJ whole genome shotgun (WGS) entry which is preliminary data.</text>
</comment>
<evidence type="ECO:0000313" key="1">
    <source>
        <dbReference type="EMBL" id="DAB39007.1"/>
    </source>
</evidence>
<proteinExistence type="predicted"/>
<dbReference type="EMBL" id="DLUI01000046">
    <property type="protein sequence ID" value="DAB39007.1"/>
    <property type="molecule type" value="Genomic_DNA"/>
</dbReference>
<gene>
    <name evidence="1" type="ORF">CFH83_02855</name>
</gene>
<sequence>MNITPVTDTNSQIYHNLVQCYKAEFSSITGKKPNASGLFELDTHLGDDTLGFLLIIDDTPAGIAAIRCKESQSYEVCEFYVVPHFRKNGIGMEFAHTIWKNYLGDWEIKQIRGAEYATAFWRKTIERLNETAYTEESYDDPHWGVVTRQQFVATTSVT</sequence>
<dbReference type="Gene3D" id="3.40.630.30">
    <property type="match status" value="1"/>
</dbReference>
<dbReference type="Proteomes" id="UP000228859">
    <property type="component" value="Unassembled WGS sequence"/>
</dbReference>
<organism evidence="1 2">
    <name type="scientific">Sulfuricurvum kujiense</name>
    <dbReference type="NCBI Taxonomy" id="148813"/>
    <lineage>
        <taxon>Bacteria</taxon>
        <taxon>Pseudomonadati</taxon>
        <taxon>Campylobacterota</taxon>
        <taxon>Epsilonproteobacteria</taxon>
        <taxon>Campylobacterales</taxon>
        <taxon>Sulfurimonadaceae</taxon>
        <taxon>Sulfuricurvum</taxon>
    </lineage>
</organism>
<dbReference type="CDD" id="cd04301">
    <property type="entry name" value="NAT_SF"/>
    <property type="match status" value="1"/>
</dbReference>
<evidence type="ECO:0008006" key="3">
    <source>
        <dbReference type="Google" id="ProtNLM"/>
    </source>
</evidence>